<evidence type="ECO:0000256" key="1">
    <source>
        <dbReference type="SAM" id="MobiDB-lite"/>
    </source>
</evidence>
<protein>
    <submittedName>
        <fullName evidence="2">Uncharacterized protein</fullName>
    </submittedName>
</protein>
<sequence length="112" mass="11698">MAPSSRLSGSPAGTTKRSFGERARESATFFHAGVSSPPSGSAPGRRLDHAGRQCCRLLSLLGVIPATEQRPFLLRYFAESDMSNPPPNQITAQSQNVGTGGSPPALAAYLVA</sequence>
<proteinExistence type="predicted"/>
<reference evidence="3" key="2">
    <citation type="journal article" date="2009" name="Genome Res.">
        <title>Comparative genomic analyses of the human fungal pathogens Coccidioides and their relatives.</title>
        <authorList>
            <person name="Sharpton T.J."/>
            <person name="Stajich J.E."/>
            <person name="Rounsley S.D."/>
            <person name="Gardner M.J."/>
            <person name="Wortman J.R."/>
            <person name="Jordar V.S."/>
            <person name="Maiti R."/>
            <person name="Kodira C.D."/>
            <person name="Neafsey D.E."/>
            <person name="Zeng Q."/>
            <person name="Hung C.-Y."/>
            <person name="McMahan C."/>
            <person name="Muszewska A."/>
            <person name="Grynberg M."/>
            <person name="Mandel M.A."/>
            <person name="Kellner E.M."/>
            <person name="Barker B.M."/>
            <person name="Galgiani J.N."/>
            <person name="Orbach M.J."/>
            <person name="Kirkland T.N."/>
            <person name="Cole G.T."/>
            <person name="Henn M.R."/>
            <person name="Birren B.W."/>
            <person name="Taylor J.W."/>
        </authorList>
    </citation>
    <scope>NUCLEOTIDE SEQUENCE [LARGE SCALE GENOMIC DNA]</scope>
    <source>
        <strain evidence="3">RMSCC 3488</strain>
    </source>
</reference>
<feature type="region of interest" description="Disordered" evidence="1">
    <location>
        <begin position="83"/>
        <end position="102"/>
    </location>
</feature>
<name>A0A0J6FKC5_COCPO</name>
<accession>A0A0J6FKC5</accession>
<evidence type="ECO:0000313" key="3">
    <source>
        <dbReference type="Proteomes" id="UP000054567"/>
    </source>
</evidence>
<evidence type="ECO:0000313" key="2">
    <source>
        <dbReference type="EMBL" id="KMM69880.1"/>
    </source>
</evidence>
<dbReference type="AlphaFoldDB" id="A0A0J6FKC5"/>
<feature type="compositionally biased region" description="Low complexity" evidence="1">
    <location>
        <begin position="32"/>
        <end position="44"/>
    </location>
</feature>
<organism evidence="2 3">
    <name type="scientific">Coccidioides posadasii RMSCC 3488</name>
    <dbReference type="NCBI Taxonomy" id="454284"/>
    <lineage>
        <taxon>Eukaryota</taxon>
        <taxon>Fungi</taxon>
        <taxon>Dikarya</taxon>
        <taxon>Ascomycota</taxon>
        <taxon>Pezizomycotina</taxon>
        <taxon>Eurotiomycetes</taxon>
        <taxon>Eurotiomycetidae</taxon>
        <taxon>Onygenales</taxon>
        <taxon>Onygenaceae</taxon>
        <taxon>Coccidioides</taxon>
    </lineage>
</organism>
<dbReference type="Proteomes" id="UP000054567">
    <property type="component" value="Unassembled WGS sequence"/>
</dbReference>
<reference evidence="3" key="3">
    <citation type="journal article" date="2010" name="Genome Res.">
        <title>Population genomic sequencing of Coccidioides fungi reveals recent hybridization and transposon control.</title>
        <authorList>
            <person name="Neafsey D.E."/>
            <person name="Barker B.M."/>
            <person name="Sharpton T.J."/>
            <person name="Stajich J.E."/>
            <person name="Park D.J."/>
            <person name="Whiston E."/>
            <person name="Hung C.-Y."/>
            <person name="McMahan C."/>
            <person name="White J."/>
            <person name="Sykes S."/>
            <person name="Heiman D."/>
            <person name="Young S."/>
            <person name="Zeng Q."/>
            <person name="Abouelleil A."/>
            <person name="Aftuck L."/>
            <person name="Bessette D."/>
            <person name="Brown A."/>
            <person name="FitzGerald M."/>
            <person name="Lui A."/>
            <person name="Macdonald J.P."/>
            <person name="Priest M."/>
            <person name="Orbach M.J."/>
            <person name="Galgiani J.N."/>
            <person name="Kirkland T.N."/>
            <person name="Cole G.T."/>
            <person name="Birren B.W."/>
            <person name="Henn M.R."/>
            <person name="Taylor J.W."/>
            <person name="Rounsley S.D."/>
        </authorList>
    </citation>
    <scope>NUCLEOTIDE SEQUENCE [LARGE SCALE GENOMIC DNA]</scope>
    <source>
        <strain evidence="3">RMSCC 3488</strain>
    </source>
</reference>
<gene>
    <name evidence="2" type="ORF">CPAG_06193</name>
</gene>
<reference evidence="2 3" key="1">
    <citation type="submission" date="2007-06" db="EMBL/GenBank/DDBJ databases">
        <title>The Genome Sequence of Coccidioides posadasii RMSCC_3488.</title>
        <authorList>
            <consortium name="Coccidioides Genome Resources Consortium"/>
            <consortium name="The Broad Institute Genome Sequencing Platform"/>
            <person name="Henn M.R."/>
            <person name="Sykes S."/>
            <person name="Young S."/>
            <person name="Jaffe D."/>
            <person name="Berlin A."/>
            <person name="Alvarez P."/>
            <person name="Butler J."/>
            <person name="Gnerre S."/>
            <person name="Grabherr M."/>
            <person name="Mauceli E."/>
            <person name="Brockman W."/>
            <person name="Kodira C."/>
            <person name="Alvarado L."/>
            <person name="Zeng Q."/>
            <person name="Crawford M."/>
            <person name="Antoine C."/>
            <person name="Devon K."/>
            <person name="Galgiani J."/>
            <person name="Orsborn K."/>
            <person name="Lewis M.L."/>
            <person name="Nusbaum C."/>
            <person name="Galagan J."/>
            <person name="Birren B."/>
        </authorList>
    </citation>
    <scope>NUCLEOTIDE SEQUENCE [LARGE SCALE GENOMIC DNA]</scope>
    <source>
        <strain evidence="2 3">RMSCC 3488</strain>
    </source>
</reference>
<feature type="compositionally biased region" description="Polar residues" evidence="1">
    <location>
        <begin position="1"/>
        <end position="17"/>
    </location>
</feature>
<dbReference type="VEuPathDB" id="FungiDB:CPAG_06193"/>
<dbReference type="EMBL" id="DS268112">
    <property type="protein sequence ID" value="KMM69880.1"/>
    <property type="molecule type" value="Genomic_DNA"/>
</dbReference>
<feature type="region of interest" description="Disordered" evidence="1">
    <location>
        <begin position="1"/>
        <end position="47"/>
    </location>
</feature>